<protein>
    <submittedName>
        <fullName evidence="3">Uncharacterized protein</fullName>
    </submittedName>
</protein>
<dbReference type="EMBL" id="CAMGYJ010000005">
    <property type="protein sequence ID" value="CAI0420364.1"/>
    <property type="molecule type" value="Genomic_DNA"/>
</dbReference>
<dbReference type="EMBL" id="CAMGYJ010000005">
    <property type="protein sequence ID" value="CAI0420540.1"/>
    <property type="molecule type" value="Genomic_DNA"/>
</dbReference>
<dbReference type="Proteomes" id="UP001154282">
    <property type="component" value="Unassembled WGS sequence"/>
</dbReference>
<organism evidence="3 4">
    <name type="scientific">Linum tenue</name>
    <dbReference type="NCBI Taxonomy" id="586396"/>
    <lineage>
        <taxon>Eukaryota</taxon>
        <taxon>Viridiplantae</taxon>
        <taxon>Streptophyta</taxon>
        <taxon>Embryophyta</taxon>
        <taxon>Tracheophyta</taxon>
        <taxon>Spermatophyta</taxon>
        <taxon>Magnoliopsida</taxon>
        <taxon>eudicotyledons</taxon>
        <taxon>Gunneridae</taxon>
        <taxon>Pentapetalae</taxon>
        <taxon>rosids</taxon>
        <taxon>fabids</taxon>
        <taxon>Malpighiales</taxon>
        <taxon>Linaceae</taxon>
        <taxon>Linum</taxon>
    </lineage>
</organism>
<keyword evidence="4" id="KW-1185">Reference proteome</keyword>
<evidence type="ECO:0000313" key="3">
    <source>
        <dbReference type="EMBL" id="CAI0420540.1"/>
    </source>
</evidence>
<evidence type="ECO:0000313" key="4">
    <source>
        <dbReference type="Proteomes" id="UP001154282"/>
    </source>
</evidence>
<comment type="caution">
    <text evidence="3">The sequence shown here is derived from an EMBL/GenBank/DDBJ whole genome shotgun (WGS) entry which is preliminary data.</text>
</comment>
<evidence type="ECO:0000256" key="1">
    <source>
        <dbReference type="SAM" id="MobiDB-lite"/>
    </source>
</evidence>
<evidence type="ECO:0000313" key="2">
    <source>
        <dbReference type="EMBL" id="CAI0420364.1"/>
    </source>
</evidence>
<dbReference type="AlphaFoldDB" id="A0AAV0KGB1"/>
<name>A0AAV0KGB1_9ROSI</name>
<reference evidence="3" key="1">
    <citation type="submission" date="2022-08" db="EMBL/GenBank/DDBJ databases">
        <authorList>
            <person name="Gutierrez-Valencia J."/>
        </authorList>
    </citation>
    <scope>NUCLEOTIDE SEQUENCE</scope>
</reference>
<gene>
    <name evidence="2" type="ORF">LITE_LOCUS18356</name>
    <name evidence="3" type="ORF">LITE_LOCUS18408</name>
</gene>
<feature type="region of interest" description="Disordered" evidence="1">
    <location>
        <begin position="1"/>
        <end position="28"/>
    </location>
</feature>
<sequence>MLEEEKKASRLERLKTERNREAGRSRRR</sequence>
<proteinExistence type="predicted"/>
<accession>A0AAV0KGB1</accession>